<evidence type="ECO:0000313" key="3">
    <source>
        <dbReference type="Proteomes" id="UP000239735"/>
    </source>
</evidence>
<protein>
    <submittedName>
        <fullName evidence="2">Uncharacterized protein</fullName>
    </submittedName>
</protein>
<proteinExistence type="predicted"/>
<keyword evidence="1" id="KW-0732">Signal</keyword>
<dbReference type="Proteomes" id="UP000239735">
    <property type="component" value="Unassembled WGS sequence"/>
</dbReference>
<feature type="signal peptide" evidence="1">
    <location>
        <begin position="1"/>
        <end position="25"/>
    </location>
</feature>
<gene>
    <name evidence="2" type="ORF">SBA5_660006</name>
</gene>
<feature type="chain" id="PRO_5014945274" evidence="1">
    <location>
        <begin position="26"/>
        <end position="354"/>
    </location>
</feature>
<organism evidence="2 3">
    <name type="scientific">Candidatus Sulfuritelmatomonas gaucii</name>
    <dbReference type="NCBI Taxonomy" id="2043161"/>
    <lineage>
        <taxon>Bacteria</taxon>
        <taxon>Pseudomonadati</taxon>
        <taxon>Acidobacteriota</taxon>
        <taxon>Terriglobia</taxon>
        <taxon>Terriglobales</taxon>
        <taxon>Acidobacteriaceae</taxon>
        <taxon>Candidatus Sulfuritelmatomonas</taxon>
    </lineage>
</organism>
<name>A0A2N9LZ26_9BACT</name>
<dbReference type="AlphaFoldDB" id="A0A2N9LZ26"/>
<dbReference type="EMBL" id="OKRB01000126">
    <property type="protein sequence ID" value="SPE28448.1"/>
    <property type="molecule type" value="Genomic_DNA"/>
</dbReference>
<sequence>MSFFNSKVLSIALALVAISGEWAFAQGCVAAHSNQRTFDELITGSYGEVSHTGSHDWIHNLTVDIGYREFNSNKYYQGSTEIPRPNAVRNHQNIFDIFAEYDLSHRWSIIADVPVYNGSRNQIYPPTGIFYVSGVGDITVGVQSWLFRPPTENGGNVAVNMQLKIPTGTDDATGAATLKGQTVIATADQSLQPGDGTWAFSVGSQAYKKLWHTATAYAQGNYLFSPANTNGVSTFRSQPGQGVMSATDQYLYRAGIVQMVPKVKRLAFSAGVRGEGVPVHDLFGGSDGFRRPGFIFSFDPGVMFNYKRDTISVNGPWAIYRDRPPSVPEIKYNITNGDAFFSDYTVIASISHHF</sequence>
<dbReference type="OrthoDB" id="109037at2"/>
<evidence type="ECO:0000313" key="2">
    <source>
        <dbReference type="EMBL" id="SPE28448.1"/>
    </source>
</evidence>
<accession>A0A2N9LZ26</accession>
<reference evidence="3" key="1">
    <citation type="submission" date="2018-02" db="EMBL/GenBank/DDBJ databases">
        <authorList>
            <person name="Hausmann B."/>
        </authorList>
    </citation>
    <scope>NUCLEOTIDE SEQUENCE [LARGE SCALE GENOMIC DNA]</scope>
    <source>
        <strain evidence="3">Peat soil MAG SbA5</strain>
    </source>
</reference>
<evidence type="ECO:0000256" key="1">
    <source>
        <dbReference type="SAM" id="SignalP"/>
    </source>
</evidence>